<protein>
    <recommendedName>
        <fullName evidence="3">DUF4878 domain-containing protein</fullName>
    </recommendedName>
</protein>
<evidence type="ECO:0008006" key="3">
    <source>
        <dbReference type="Google" id="ProtNLM"/>
    </source>
</evidence>
<dbReference type="EMBL" id="MGHU01000044">
    <property type="protein sequence ID" value="OGM76768.1"/>
    <property type="molecule type" value="Genomic_DNA"/>
</dbReference>
<comment type="caution">
    <text evidence="1">The sequence shown here is derived from an EMBL/GenBank/DDBJ whole genome shotgun (WGS) entry which is preliminary data.</text>
</comment>
<evidence type="ECO:0000313" key="2">
    <source>
        <dbReference type="Proteomes" id="UP000179241"/>
    </source>
</evidence>
<proteinExistence type="predicted"/>
<sequence length="126" mass="14066">MKRIILAGIILGTVLVGLLTVRFFLGRPQDVINVFANLINEGKITEAKSLLKIESDGWNNFSEFRIKSLKETGDNVYEVDFEVVLKEDLQNLPIPNYGWVNGVNKRWITVAKIGDSYKITGIGTGP</sequence>
<accession>A0A1F8CLZ3</accession>
<name>A0A1F8CLZ3_9BACT</name>
<reference evidence="1 2" key="1">
    <citation type="journal article" date="2016" name="Nat. Commun.">
        <title>Thousands of microbial genomes shed light on interconnected biogeochemical processes in an aquifer system.</title>
        <authorList>
            <person name="Anantharaman K."/>
            <person name="Brown C.T."/>
            <person name="Hug L.A."/>
            <person name="Sharon I."/>
            <person name="Castelle C.J."/>
            <person name="Probst A.J."/>
            <person name="Thomas B.C."/>
            <person name="Singh A."/>
            <person name="Wilkins M.J."/>
            <person name="Karaoz U."/>
            <person name="Brodie E.L."/>
            <person name="Williams K.H."/>
            <person name="Hubbard S.S."/>
            <person name="Banfield J.F."/>
        </authorList>
    </citation>
    <scope>NUCLEOTIDE SEQUENCE [LARGE SCALE GENOMIC DNA]</scope>
</reference>
<gene>
    <name evidence="1" type="ORF">A2188_02125</name>
</gene>
<evidence type="ECO:0000313" key="1">
    <source>
        <dbReference type="EMBL" id="OGM76768.1"/>
    </source>
</evidence>
<dbReference type="Proteomes" id="UP000179241">
    <property type="component" value="Unassembled WGS sequence"/>
</dbReference>
<organism evidence="1 2">
    <name type="scientific">Candidatus Woesebacteria bacterium RIFOXYA1_FULL_43_9</name>
    <dbReference type="NCBI Taxonomy" id="1802534"/>
    <lineage>
        <taxon>Bacteria</taxon>
        <taxon>Candidatus Woeseibacteriota</taxon>
    </lineage>
</organism>
<dbReference type="AlphaFoldDB" id="A0A1F8CLZ3"/>